<dbReference type="Proteomes" id="UP000050509">
    <property type="component" value="Unassembled WGS sequence"/>
</dbReference>
<sequence>MADRPSQPIAPEILAARVIAQRALDRLAQELAARRPAFAEVLRANLQHPPGQGRASLLGGIRPVERIVSFNNVEGRIETPVPGGQLPIVQLLVGAQPLSLGVVARTDADDDAEPDAGAAVTDDLRWAPPAAIEGRTATSTHAPIPLTQRVDPHVFPLIDVVLQIGDAGMQEVGG</sequence>
<protein>
    <submittedName>
        <fullName evidence="1">Uncharacterized protein</fullName>
    </submittedName>
</protein>
<evidence type="ECO:0000313" key="2">
    <source>
        <dbReference type="Proteomes" id="UP000050509"/>
    </source>
</evidence>
<dbReference type="AlphaFoldDB" id="A0A0P9DFX4"/>
<accession>A0A0P9DFX4</accession>
<comment type="caution">
    <text evidence="1">The sequence shown here is derived from an EMBL/GenBank/DDBJ whole genome shotgun (WGS) entry which is preliminary data.</text>
</comment>
<keyword evidence="2" id="KW-1185">Reference proteome</keyword>
<proteinExistence type="predicted"/>
<evidence type="ECO:0000313" key="1">
    <source>
        <dbReference type="EMBL" id="KPV52156.1"/>
    </source>
</evidence>
<name>A0A0P9DFX4_9CHLR</name>
<reference evidence="1 2" key="1">
    <citation type="submission" date="2015-09" db="EMBL/GenBank/DDBJ databases">
        <title>Draft genome sequence of Kouleothrix aurantiaca JCM 19913.</title>
        <authorList>
            <person name="Hemp J."/>
        </authorList>
    </citation>
    <scope>NUCLEOTIDE SEQUENCE [LARGE SCALE GENOMIC DNA]</scope>
    <source>
        <strain evidence="1 2">COM-B</strain>
    </source>
</reference>
<dbReference type="EMBL" id="LJCR01000641">
    <property type="protein sequence ID" value="KPV52156.1"/>
    <property type="molecule type" value="Genomic_DNA"/>
</dbReference>
<gene>
    <name evidence="1" type="ORF">SE17_17150</name>
</gene>
<organism evidence="1 2">
    <name type="scientific">Kouleothrix aurantiaca</name>
    <dbReference type="NCBI Taxonomy" id="186479"/>
    <lineage>
        <taxon>Bacteria</taxon>
        <taxon>Bacillati</taxon>
        <taxon>Chloroflexota</taxon>
        <taxon>Chloroflexia</taxon>
        <taxon>Chloroflexales</taxon>
        <taxon>Roseiflexineae</taxon>
        <taxon>Roseiflexaceae</taxon>
        <taxon>Kouleothrix</taxon>
    </lineage>
</organism>